<dbReference type="RefSeq" id="YP_009168398.1">
    <property type="nucleotide sequence ID" value="NC_027988.2"/>
</dbReference>
<sequence>MAAGMFEIGIGGPSGSPVQPQQAVVDTSNAQLLDTLGSALPRLAGTLIQGYADVKQQEQKTAAANQKSSVMAGYAQKITAINAAVDQGKMSWAEAKTRTRALYNETVASFPSITEDITKFQGDLNSTAGLGDTIAKGTAVDQQINDDKKKATAAGFVSPSMTPDQQDAGLQRYKDMEHNLYMMNYNSKQLALQASQLEIVNKREQIASSRASRANAELDRKIKLNKVNLQNSLSDVNVAYYGKVRSDIQAVIDNKVMDGAQKQAAINEIRNNYTAQLMPIRGAAGSDYVDNLTKPVFDMIDNSMDFASGKITKEAAENKNAALTAIAQSEIMRDPVLAKAAAASKMFPQFSDAIISTVSPTVVNMLKSNIDPNSTKPVNLVDPDNQADVKTYLKGVGEVSTKIAQKDPSIQDPKGALQEAQTNVNNILKGINAFSLAVEKPSQLNNVTNFLASKDFINYQKAGGQINASNTESVKSVVQEQYNNQVIPVVRKEWENSKTIVGAPTGVKQIGRVSIPVSPEANTADAVQYKWTGSSLTFVPAKGFEQNRMAAAKARELNSKVSPLINKMVRMNAHLDGSEDYAKYFSDVEGAIFGEAEPEQKAQSAKKTKPSWNEQYGGSPKTEEGMVSAGNIDLTKRPQVKNEDGSISTVRSLSFRDEELGLEVLVPTVSDDGRIMSDEEAIDTFYRTGKSLGMFRTPEQADAYAEKLHNKQAEYYKVGE</sequence>
<protein>
    <submittedName>
        <fullName evidence="2">Uncharacterized protein</fullName>
    </submittedName>
</protein>
<evidence type="ECO:0000256" key="1">
    <source>
        <dbReference type="SAM" id="MobiDB-lite"/>
    </source>
</evidence>
<accession>A0A0R6CN10</accession>
<organism evidence="2 3">
    <name type="scientific">Citrobacter phage CVT22</name>
    <dbReference type="NCBI Taxonomy" id="1622234"/>
    <lineage>
        <taxon>Viruses</taxon>
        <taxon>Duplodnaviria</taxon>
        <taxon>Heunggongvirae</taxon>
        <taxon>Uroviricota</taxon>
        <taxon>Caudoviricetes</taxon>
        <taxon>Zobellviridae</taxon>
        <taxon>Citrovirus</taxon>
        <taxon>Citrovirus coptotermitis</taxon>
    </lineage>
</organism>
<dbReference type="OrthoDB" id="15589at10239"/>
<dbReference type="EMBL" id="KP774835">
    <property type="protein sequence ID" value="AJT60720.1"/>
    <property type="molecule type" value="Genomic_DNA"/>
</dbReference>
<name>A0A0R6CN10_9CAUD</name>
<keyword evidence="3" id="KW-1185">Reference proteome</keyword>
<feature type="region of interest" description="Disordered" evidence="1">
    <location>
        <begin position="597"/>
        <end position="626"/>
    </location>
</feature>
<evidence type="ECO:0000313" key="3">
    <source>
        <dbReference type="Proteomes" id="UP000202282"/>
    </source>
</evidence>
<dbReference type="Proteomes" id="UP000202282">
    <property type="component" value="Segment"/>
</dbReference>
<dbReference type="GeneID" id="26040341"/>
<reference evidence="2 3" key="1">
    <citation type="journal article" date="2015" name="Genome Announc.">
        <title>Complete Genome Sequence of Citrobacter Phage CVT22 Isolated from the Gut of the Formosan Subterranean Termite, Coptotermes formosanus Shiraki.</title>
        <authorList>
            <person name="Tikhe C.V."/>
            <person name="Martin T.M."/>
            <person name="Gissendanner C.R."/>
            <person name="Husseneder C."/>
        </authorList>
    </citation>
    <scope>NUCLEOTIDE SEQUENCE [LARGE SCALE GENOMIC DNA]</scope>
</reference>
<evidence type="ECO:0000313" key="2">
    <source>
        <dbReference type="EMBL" id="AJT60720.1"/>
    </source>
</evidence>
<dbReference type="KEGG" id="vg:26040341"/>
<proteinExistence type="predicted"/>